<dbReference type="InterPro" id="IPR014966">
    <property type="entry name" value="FRG-dom"/>
</dbReference>
<feature type="non-terminal residue" evidence="2">
    <location>
        <position position="1"/>
    </location>
</feature>
<feature type="domain" description="FRG" evidence="1">
    <location>
        <begin position="1"/>
        <end position="60"/>
    </location>
</feature>
<dbReference type="SMART" id="SM00901">
    <property type="entry name" value="FRG"/>
    <property type="match status" value="1"/>
</dbReference>
<protein>
    <recommendedName>
        <fullName evidence="1">FRG domain-containing protein</fullName>
    </recommendedName>
</protein>
<evidence type="ECO:0000259" key="1">
    <source>
        <dbReference type="SMART" id="SM00901"/>
    </source>
</evidence>
<accession>A0A0F8W8Y3</accession>
<name>A0A0F8W8Y3_9ZZZZ</name>
<dbReference type="EMBL" id="LAZR01066688">
    <property type="protein sequence ID" value="KKK53078.1"/>
    <property type="molecule type" value="Genomic_DNA"/>
</dbReference>
<comment type="caution">
    <text evidence="2">The sequence shown here is derived from an EMBL/GenBank/DDBJ whole genome shotgun (WGS) entry which is preliminary data.</text>
</comment>
<gene>
    <name evidence="2" type="ORF">LCGC14_3098400</name>
</gene>
<organism evidence="2">
    <name type="scientific">marine sediment metagenome</name>
    <dbReference type="NCBI Taxonomy" id="412755"/>
    <lineage>
        <taxon>unclassified sequences</taxon>
        <taxon>metagenomes</taxon>
        <taxon>ecological metagenomes</taxon>
    </lineage>
</organism>
<sequence>QRRYHQYSSNPPDDEDTLEWLSIMRHYGAPTRLLDWTYSLTVATFFALRFADRKKDAAVWRLNEDWCERESISALERVQKETNYITQDVEELLKKEFDNIFISPPAWKGIALVNPFRLNVRLRSQRGIFTAVGDVRSGFMENLFSFAGCDDPNNVAKLVIKNTAIDEILLGIANLNISNALLFPDLVGFSEGLGVLDASVWKQ</sequence>
<evidence type="ECO:0000313" key="2">
    <source>
        <dbReference type="EMBL" id="KKK53078.1"/>
    </source>
</evidence>
<dbReference type="AlphaFoldDB" id="A0A0F8W8Y3"/>
<reference evidence="2" key="1">
    <citation type="journal article" date="2015" name="Nature">
        <title>Complex archaea that bridge the gap between prokaryotes and eukaryotes.</title>
        <authorList>
            <person name="Spang A."/>
            <person name="Saw J.H."/>
            <person name="Jorgensen S.L."/>
            <person name="Zaremba-Niedzwiedzka K."/>
            <person name="Martijn J."/>
            <person name="Lind A.E."/>
            <person name="van Eijk R."/>
            <person name="Schleper C."/>
            <person name="Guy L."/>
            <person name="Ettema T.J."/>
        </authorList>
    </citation>
    <scope>NUCLEOTIDE SEQUENCE</scope>
</reference>
<dbReference type="Pfam" id="PF08867">
    <property type="entry name" value="FRG"/>
    <property type="match status" value="1"/>
</dbReference>
<proteinExistence type="predicted"/>